<reference evidence="1 2" key="1">
    <citation type="submission" date="2019-08" db="EMBL/GenBank/DDBJ databases">
        <title>Archangium and Cystobacter genomes.</title>
        <authorList>
            <person name="Chen I.-C.K."/>
            <person name="Wielgoss S."/>
        </authorList>
    </citation>
    <scope>NUCLEOTIDE SEQUENCE [LARGE SCALE GENOMIC DNA]</scope>
    <source>
        <strain evidence="1 2">Cbm 6</strain>
    </source>
</reference>
<evidence type="ECO:0000313" key="1">
    <source>
        <dbReference type="EMBL" id="WNG44335.1"/>
    </source>
</evidence>
<proteinExistence type="predicted"/>
<keyword evidence="2" id="KW-1185">Reference proteome</keyword>
<dbReference type="Proteomes" id="UP001611383">
    <property type="component" value="Chromosome"/>
</dbReference>
<organism evidence="1 2">
    <name type="scientific">Archangium minus</name>
    <dbReference type="NCBI Taxonomy" id="83450"/>
    <lineage>
        <taxon>Bacteria</taxon>
        <taxon>Pseudomonadati</taxon>
        <taxon>Myxococcota</taxon>
        <taxon>Myxococcia</taxon>
        <taxon>Myxococcales</taxon>
        <taxon>Cystobacterineae</taxon>
        <taxon>Archangiaceae</taxon>
        <taxon>Archangium</taxon>
    </lineage>
</organism>
<name>A0ABY9WKJ9_9BACT</name>
<sequence length="295" mass="32742">MAESKNNTPSIIDVLDSPPAKLVSALFGDVLSLGGALKGGYSAVRGWMSERRNLRASSGNAEAAVGLLLSAEQVSQKDDVPLAARRQVLFIVSAFAEAWGRCRAYGFSDPDIDLNTIQDEFASLLSTHWTTASAADHPNVTKQERYLRRLVGDPLRTSWYEALWKTLTDPAWAPPLLAPDRRRSFEQFFRLAYGTALASHDGEEVRRYMEGLQSQRADAIRQLLVQDIAGWGARHVFGNVSHHEQLPDIPLAEMYVEPLANHIGITRGKAPPRPVLGLLRELLRKRRIVVIQADI</sequence>
<dbReference type="RefSeq" id="WP_395816920.1">
    <property type="nucleotide sequence ID" value="NZ_CP043494.1"/>
</dbReference>
<protein>
    <submittedName>
        <fullName evidence="1">Uncharacterized protein</fullName>
    </submittedName>
</protein>
<gene>
    <name evidence="1" type="ORF">F0U60_09595</name>
</gene>
<accession>A0ABY9WKJ9</accession>
<evidence type="ECO:0000313" key="2">
    <source>
        <dbReference type="Proteomes" id="UP001611383"/>
    </source>
</evidence>
<dbReference type="EMBL" id="CP043494">
    <property type="protein sequence ID" value="WNG44335.1"/>
    <property type="molecule type" value="Genomic_DNA"/>
</dbReference>